<dbReference type="InterPro" id="IPR049453">
    <property type="entry name" value="Memb_transporter_dom"/>
</dbReference>
<dbReference type="STRING" id="95161.SAMN05660874_04974"/>
<feature type="transmembrane region" description="Helical" evidence="8">
    <location>
        <begin position="73"/>
        <end position="92"/>
    </location>
</feature>
<name>A0A1I6UJJ1_9PSEU</name>
<feature type="transmembrane region" description="Helical" evidence="8">
    <location>
        <begin position="362"/>
        <end position="379"/>
    </location>
</feature>
<protein>
    <submittedName>
        <fullName evidence="10">Uncharacterized membrane protein YccC</fullName>
    </submittedName>
</protein>
<comment type="subcellular location">
    <subcellularLocation>
        <location evidence="1">Cell membrane</location>
        <topology evidence="1">Multi-pass membrane protein</topology>
    </subcellularLocation>
</comment>
<dbReference type="Proteomes" id="UP000198852">
    <property type="component" value="Unassembled WGS sequence"/>
</dbReference>
<gene>
    <name evidence="10" type="ORF">SAMN05660874_04974</name>
</gene>
<feature type="transmembrane region" description="Helical" evidence="8">
    <location>
        <begin position="461"/>
        <end position="480"/>
    </location>
</feature>
<proteinExistence type="inferred from homology"/>
<evidence type="ECO:0000256" key="6">
    <source>
        <dbReference type="ARBA" id="ARBA00043993"/>
    </source>
</evidence>
<organism evidence="10 11">
    <name type="scientific">Saccharopolyspora flava</name>
    <dbReference type="NCBI Taxonomy" id="95161"/>
    <lineage>
        <taxon>Bacteria</taxon>
        <taxon>Bacillati</taxon>
        <taxon>Actinomycetota</taxon>
        <taxon>Actinomycetes</taxon>
        <taxon>Pseudonocardiales</taxon>
        <taxon>Pseudonocardiaceae</taxon>
        <taxon>Saccharopolyspora</taxon>
    </lineage>
</organism>
<feature type="transmembrane region" description="Helical" evidence="8">
    <location>
        <begin position="121"/>
        <end position="139"/>
    </location>
</feature>
<evidence type="ECO:0000256" key="2">
    <source>
        <dbReference type="ARBA" id="ARBA00022475"/>
    </source>
</evidence>
<keyword evidence="5 8" id="KW-0472">Membrane</keyword>
<evidence type="ECO:0000313" key="11">
    <source>
        <dbReference type="Proteomes" id="UP000198852"/>
    </source>
</evidence>
<feature type="domain" description="Integral membrane bound transporter" evidence="9">
    <location>
        <begin position="372"/>
        <end position="498"/>
    </location>
</feature>
<keyword evidence="3 8" id="KW-0812">Transmembrane</keyword>
<feature type="transmembrane region" description="Helical" evidence="8">
    <location>
        <begin position="21"/>
        <end position="41"/>
    </location>
</feature>
<dbReference type="GO" id="GO:0005886">
    <property type="term" value="C:plasma membrane"/>
    <property type="evidence" value="ECO:0007669"/>
    <property type="project" value="UniProtKB-SubCell"/>
</dbReference>
<evidence type="ECO:0000256" key="5">
    <source>
        <dbReference type="ARBA" id="ARBA00023136"/>
    </source>
</evidence>
<evidence type="ECO:0000313" key="10">
    <source>
        <dbReference type="EMBL" id="SFT01581.1"/>
    </source>
</evidence>
<dbReference type="PANTHER" id="PTHR30509">
    <property type="entry name" value="P-HYDROXYBENZOIC ACID EFFLUX PUMP SUBUNIT-RELATED"/>
    <property type="match status" value="1"/>
</dbReference>
<dbReference type="AlphaFoldDB" id="A0A1I6UJJ1"/>
<comment type="similarity">
    <text evidence="6">Belongs to the YccS/YhfK family.</text>
</comment>
<evidence type="ECO:0000256" key="1">
    <source>
        <dbReference type="ARBA" id="ARBA00004651"/>
    </source>
</evidence>
<evidence type="ECO:0000259" key="9">
    <source>
        <dbReference type="Pfam" id="PF13515"/>
    </source>
</evidence>
<feature type="transmembrane region" description="Helical" evidence="8">
    <location>
        <begin position="385"/>
        <end position="401"/>
    </location>
</feature>
<feature type="transmembrane region" description="Helical" evidence="8">
    <location>
        <begin position="413"/>
        <end position="432"/>
    </location>
</feature>
<feature type="region of interest" description="Disordered" evidence="7">
    <location>
        <begin position="326"/>
        <end position="356"/>
    </location>
</feature>
<keyword evidence="2" id="KW-1003">Cell membrane</keyword>
<reference evidence="11" key="1">
    <citation type="submission" date="2016-10" db="EMBL/GenBank/DDBJ databases">
        <authorList>
            <person name="Varghese N."/>
            <person name="Submissions S."/>
        </authorList>
    </citation>
    <scope>NUCLEOTIDE SEQUENCE [LARGE SCALE GENOMIC DNA]</scope>
    <source>
        <strain evidence="11">DSM 44771</strain>
    </source>
</reference>
<feature type="transmembrane region" description="Helical" evidence="8">
    <location>
        <begin position="486"/>
        <end position="504"/>
    </location>
</feature>
<evidence type="ECO:0000256" key="4">
    <source>
        <dbReference type="ARBA" id="ARBA00022989"/>
    </source>
</evidence>
<evidence type="ECO:0000256" key="8">
    <source>
        <dbReference type="SAM" id="Phobius"/>
    </source>
</evidence>
<sequence>MASEWWNRFLASDPSLRRLRTAVRVTLAVALTLAIAVPLLAWWGQPLPSAMIGAVVAINGSLGVNDPDRRGQAITYALLPLPVLAALGLAIATQVSPPLHSAVFLVVIFVAVYVRRFGPRFFPLGMVAFMGYFFAMFLRPQLAQFPALAVAVLLGTLAAAGLRFLVLRDDPEGVLARGRRTLRAQVHGLLHAVRDVADQPGSTARRRKLHNRSARLNETSLMLENTVGRMDELTEAGRTVLRQRILDVELAAENLVTRLLRLVDHPSGGGVVPHAVGALLSVLESRPREIRDATRRVSEQIEDRGSVDVAMAIRSLGTELAELAEATGELGERTDDAESDVAEETEESTEEQTGLARPELRTAIQVTVAAGLAILLGQLVSPNRWYWAVITAFVVFISTNSRGELLVRAWQRTAGTILGVVSGILVAAQVGGDLTAELSVILLCVFLAFYFVGYSYAAMTFFITTLLGALYGMLGTFNVSVLETRLAETAVGALAGVLAAVFVLPTRTREVVRNNTSEFLGALRDFLRSTGTELSEHGTASGLQEPTRALDDALQKVLTSANPLTAYRFRSRRSQVQRMAAKLSGCAYYVRNLSVALGDAAEMVDADTRDRLAEHLWALADAADALTEEGQVPFDEALAAAHRRSDELHDLSESLTDGPTSLHRSVRFLDRTTQVLDELARELGTDAHLTGSHLAGRS</sequence>
<keyword evidence="4 8" id="KW-1133">Transmembrane helix</keyword>
<dbReference type="EMBL" id="FOZX01000011">
    <property type="protein sequence ID" value="SFT01581.1"/>
    <property type="molecule type" value="Genomic_DNA"/>
</dbReference>
<accession>A0A1I6UJJ1</accession>
<feature type="transmembrane region" description="Helical" evidence="8">
    <location>
        <begin position="145"/>
        <end position="167"/>
    </location>
</feature>
<feature type="transmembrane region" description="Helical" evidence="8">
    <location>
        <begin position="47"/>
        <end position="64"/>
    </location>
</feature>
<feature type="compositionally biased region" description="Acidic residues" evidence="7">
    <location>
        <begin position="337"/>
        <end position="350"/>
    </location>
</feature>
<evidence type="ECO:0000256" key="7">
    <source>
        <dbReference type="SAM" id="MobiDB-lite"/>
    </source>
</evidence>
<dbReference type="Pfam" id="PF13515">
    <property type="entry name" value="FUSC_2"/>
    <property type="match status" value="1"/>
</dbReference>
<dbReference type="RefSeq" id="WP_093422610.1">
    <property type="nucleotide sequence ID" value="NZ_FOZX01000011.1"/>
</dbReference>
<feature type="transmembrane region" description="Helical" evidence="8">
    <location>
        <begin position="98"/>
        <end position="114"/>
    </location>
</feature>
<keyword evidence="11" id="KW-1185">Reference proteome</keyword>
<dbReference type="PANTHER" id="PTHR30509:SF9">
    <property type="entry name" value="MULTIDRUG RESISTANCE PROTEIN MDTO"/>
    <property type="match status" value="1"/>
</dbReference>
<feature type="transmembrane region" description="Helical" evidence="8">
    <location>
        <begin position="438"/>
        <end position="454"/>
    </location>
</feature>
<dbReference type="OrthoDB" id="7431670at2"/>
<evidence type="ECO:0000256" key="3">
    <source>
        <dbReference type="ARBA" id="ARBA00022692"/>
    </source>
</evidence>